<dbReference type="InterPro" id="IPR046947">
    <property type="entry name" value="LytR-like"/>
</dbReference>
<feature type="transmembrane region" description="Helical" evidence="2">
    <location>
        <begin position="56"/>
        <end position="75"/>
    </location>
</feature>
<dbReference type="KEGG" id="dtl:H8F01_12185"/>
<dbReference type="PIRSF" id="PIRSF031767">
    <property type="entry name" value="MHYE_LytTR"/>
    <property type="match status" value="1"/>
</dbReference>
<proteinExistence type="predicted"/>
<name>A0A7G8PZE1_9GAMM</name>
<keyword evidence="5" id="KW-1185">Reference proteome</keyword>
<dbReference type="GO" id="GO:0003677">
    <property type="term" value="F:DNA binding"/>
    <property type="evidence" value="ECO:0007669"/>
    <property type="project" value="InterPro"/>
</dbReference>
<keyword evidence="1" id="KW-0902">Two-component regulatory system</keyword>
<dbReference type="AlphaFoldDB" id="A0A7G8PZE1"/>
<accession>A0A7G8PZE1</accession>
<evidence type="ECO:0000259" key="3">
    <source>
        <dbReference type="PROSITE" id="PS50930"/>
    </source>
</evidence>
<dbReference type="InterPro" id="IPR012379">
    <property type="entry name" value="LytTR_MHYE"/>
</dbReference>
<dbReference type="SMART" id="SM00850">
    <property type="entry name" value="LytTR"/>
    <property type="match status" value="1"/>
</dbReference>
<dbReference type="EMBL" id="CP060412">
    <property type="protein sequence ID" value="QNJ99898.1"/>
    <property type="molecule type" value="Genomic_DNA"/>
</dbReference>
<evidence type="ECO:0000256" key="2">
    <source>
        <dbReference type="SAM" id="Phobius"/>
    </source>
</evidence>
<reference evidence="4 5" key="1">
    <citation type="submission" date="2020-08" db="EMBL/GenBank/DDBJ databases">
        <title>Dyella sp. G9 isolated from forest soil.</title>
        <authorList>
            <person name="Fu J."/>
            <person name="Qiu L."/>
        </authorList>
    </citation>
    <scope>NUCLEOTIDE SEQUENCE [LARGE SCALE GENOMIC DNA]</scope>
    <source>
        <strain evidence="4 5">G9</strain>
    </source>
</reference>
<sequence length="297" mass="34825">MTPRPAFDYNRFQRWRRPFEIGFWVVMLMTNTIFNGMVAWFDDVYRIHRADSFEPWVWEASSSLAILSLVPFVVWPTRRWPIRFDTWKANLKFHLAMSVPFCLAHVGLMIVLRLLAYQALKGWHYHFGNDWPLQLGYEYLKDIRTYFSFVVTITGYGLFVRRLQGEASLLAEPDEGPPVEPVDRPERFLVRKLGKEFLIAASEIEWLQASGNYVNLHVRGRDYPLRATMAGIEERLDPSRFVRVHRSYLVNLDYLAEIEPLDTGDARLTMRDGATLPCSRRFRTQLRERFGDVPVSA</sequence>
<gene>
    <name evidence="4" type="ORF">H8F01_12185</name>
</gene>
<feature type="transmembrane region" description="Helical" evidence="2">
    <location>
        <begin position="143"/>
        <end position="160"/>
    </location>
</feature>
<evidence type="ECO:0000313" key="5">
    <source>
        <dbReference type="Proteomes" id="UP000515873"/>
    </source>
</evidence>
<feature type="domain" description="HTH LytTR-type" evidence="3">
    <location>
        <begin position="188"/>
        <end position="292"/>
    </location>
</feature>
<feature type="transmembrane region" description="Helical" evidence="2">
    <location>
        <begin position="95"/>
        <end position="116"/>
    </location>
</feature>
<keyword evidence="2" id="KW-0472">Membrane</keyword>
<dbReference type="Proteomes" id="UP000515873">
    <property type="component" value="Chromosome"/>
</dbReference>
<feature type="transmembrane region" description="Helical" evidence="2">
    <location>
        <begin position="21"/>
        <end position="41"/>
    </location>
</feature>
<dbReference type="RefSeq" id="WP_187055388.1">
    <property type="nucleotide sequence ID" value="NZ_CP060412.1"/>
</dbReference>
<dbReference type="PANTHER" id="PTHR37299">
    <property type="entry name" value="TRANSCRIPTIONAL REGULATOR-RELATED"/>
    <property type="match status" value="1"/>
</dbReference>
<dbReference type="GO" id="GO:0000156">
    <property type="term" value="F:phosphorelay response regulator activity"/>
    <property type="evidence" value="ECO:0007669"/>
    <property type="project" value="InterPro"/>
</dbReference>
<organism evidence="4 5">
    <name type="scientific">Dyella telluris</name>
    <dbReference type="NCBI Taxonomy" id="2763498"/>
    <lineage>
        <taxon>Bacteria</taxon>
        <taxon>Pseudomonadati</taxon>
        <taxon>Pseudomonadota</taxon>
        <taxon>Gammaproteobacteria</taxon>
        <taxon>Lysobacterales</taxon>
        <taxon>Rhodanobacteraceae</taxon>
        <taxon>Dyella</taxon>
    </lineage>
</organism>
<dbReference type="Gene3D" id="2.40.50.1020">
    <property type="entry name" value="LytTr DNA-binding domain"/>
    <property type="match status" value="1"/>
</dbReference>
<keyword evidence="2" id="KW-1133">Transmembrane helix</keyword>
<evidence type="ECO:0000256" key="1">
    <source>
        <dbReference type="ARBA" id="ARBA00023012"/>
    </source>
</evidence>
<keyword evidence="2" id="KW-0812">Transmembrane</keyword>
<protein>
    <submittedName>
        <fullName evidence="4">LytTR family transcriptional regulator</fullName>
    </submittedName>
</protein>
<dbReference type="PANTHER" id="PTHR37299:SF1">
    <property type="entry name" value="STAGE 0 SPORULATION PROTEIN A HOMOLOG"/>
    <property type="match status" value="1"/>
</dbReference>
<dbReference type="InterPro" id="IPR007492">
    <property type="entry name" value="LytTR_DNA-bd_dom"/>
</dbReference>
<dbReference type="PROSITE" id="PS50930">
    <property type="entry name" value="HTH_LYTTR"/>
    <property type="match status" value="1"/>
</dbReference>
<dbReference type="Pfam" id="PF04397">
    <property type="entry name" value="LytTR"/>
    <property type="match status" value="1"/>
</dbReference>
<evidence type="ECO:0000313" key="4">
    <source>
        <dbReference type="EMBL" id="QNJ99898.1"/>
    </source>
</evidence>